<dbReference type="AlphaFoldDB" id="A0A0A0EF57"/>
<feature type="domain" description="Nitrile hydratase beta subunit-like N-terminal" evidence="1">
    <location>
        <begin position="7"/>
        <end position="91"/>
    </location>
</feature>
<reference evidence="2 3" key="1">
    <citation type="journal article" date="2015" name="Antonie Van Leeuwenhoek">
        <title>Pseudooceanicola atlanticus gen. nov. sp. nov., isolated from surface seawater of the Atlantic Ocean and reclassification of Oceanicola batsensis, Oceanicola marinus, Oceanicola nitratireducens, Oceanicola nanhaiensis, Oceanicola antarcticus and Oceanicola flagellatus, as Pseudooceanicola batsensis comb. nov., Pseudooceanicola marinus comb. nov., Pseudooceanicola nitratireducens comb. nov., Pseudooceanicola nanhaiensis comb. nov., Pseudooceanicola antarcticus comb. nov., and Pseudooceanicola flagellatus comb. nov.</title>
        <authorList>
            <person name="Lai Q."/>
            <person name="Li G."/>
            <person name="Liu X."/>
            <person name="Du Y."/>
            <person name="Sun F."/>
            <person name="Shao Z."/>
        </authorList>
    </citation>
    <scope>NUCLEOTIDE SEQUENCE [LARGE SCALE GENOMIC DNA]</scope>
    <source>
        <strain evidence="2 3">22II-s11g</strain>
    </source>
</reference>
<dbReference type="STRING" id="1461694.ATO9_06245"/>
<gene>
    <name evidence="2" type="ORF">ATO9_06245</name>
</gene>
<keyword evidence="3" id="KW-1185">Reference proteome</keyword>
<dbReference type="eggNOG" id="ENOG5032YC0">
    <property type="taxonomic scope" value="Bacteria"/>
</dbReference>
<proteinExistence type="predicted"/>
<dbReference type="InterPro" id="IPR042262">
    <property type="entry name" value="CN_hydtase_beta_C"/>
</dbReference>
<dbReference type="InterPro" id="IPR023808">
    <property type="entry name" value="Nitrile_Hydratase_acc_put"/>
</dbReference>
<dbReference type="Proteomes" id="UP000030004">
    <property type="component" value="Unassembled WGS sequence"/>
</dbReference>
<accession>A0A0A0EF57</accession>
<dbReference type="InterPro" id="IPR049054">
    <property type="entry name" value="CN_hydtase_beta-like_N"/>
</dbReference>
<dbReference type="NCBIfam" id="TIGR03889">
    <property type="entry name" value="nitrile_acc"/>
    <property type="match status" value="1"/>
</dbReference>
<evidence type="ECO:0000259" key="1">
    <source>
        <dbReference type="Pfam" id="PF21006"/>
    </source>
</evidence>
<dbReference type="InterPro" id="IPR008990">
    <property type="entry name" value="Elect_transpt_acc-like_dom_sf"/>
</dbReference>
<protein>
    <recommendedName>
        <fullName evidence="1">Nitrile hydratase beta subunit-like N-terminal domain-containing protein</fullName>
    </recommendedName>
</protein>
<name>A0A0A0EF57_9RHOB</name>
<dbReference type="Gene3D" id="1.10.472.20">
    <property type="entry name" value="Nitrile hydratase, beta subunit"/>
    <property type="match status" value="1"/>
</dbReference>
<sequence>MAIPGTEGAEPHFFAPWQVKAFALTVALHEAGLFAWTEWAEALSARIGGAPLPQRDTPEDHATRYYLDWLGALEDLLAAKGLAEADMIGDMALTWQRAARATPHGTPIVYETGQE</sequence>
<comment type="caution">
    <text evidence="2">The sequence shown here is derived from an EMBL/GenBank/DDBJ whole genome shotgun (WGS) entry which is preliminary data.</text>
</comment>
<dbReference type="EMBL" id="AQQX01000002">
    <property type="protein sequence ID" value="KGM49616.1"/>
    <property type="molecule type" value="Genomic_DNA"/>
</dbReference>
<organism evidence="2 3">
    <name type="scientific">Pseudooceanicola atlanticus</name>
    <dbReference type="NCBI Taxonomy" id="1461694"/>
    <lineage>
        <taxon>Bacteria</taxon>
        <taxon>Pseudomonadati</taxon>
        <taxon>Pseudomonadota</taxon>
        <taxon>Alphaproteobacteria</taxon>
        <taxon>Rhodobacterales</taxon>
        <taxon>Paracoccaceae</taxon>
        <taxon>Pseudooceanicola</taxon>
    </lineage>
</organism>
<dbReference type="Pfam" id="PF21006">
    <property type="entry name" value="NHase_beta_N"/>
    <property type="match status" value="1"/>
</dbReference>
<dbReference type="SUPFAM" id="SSF50090">
    <property type="entry name" value="Electron transport accessory proteins"/>
    <property type="match status" value="1"/>
</dbReference>
<evidence type="ECO:0000313" key="2">
    <source>
        <dbReference type="EMBL" id="KGM49616.1"/>
    </source>
</evidence>
<evidence type="ECO:0000313" key="3">
    <source>
        <dbReference type="Proteomes" id="UP000030004"/>
    </source>
</evidence>